<dbReference type="GeneID" id="36403482"/>
<evidence type="ECO:0000313" key="1">
    <source>
        <dbReference type="EMBL" id="CEG38347.1"/>
    </source>
</evidence>
<dbReference type="Proteomes" id="UP000054928">
    <property type="component" value="Unassembled WGS sequence"/>
</dbReference>
<sequence>MIFYLQGTPSACCDWQSIQFVRLLYRYLYQLHDTPRKESLDGDGERLHDLRTDDLKCRNWQGIVRATFISHGVMIVNVRELMFGFQDDEFDYTAIVALMQSATPQPNQESRFAAKGL</sequence>
<proteinExistence type="predicted"/>
<organism evidence="1 2">
    <name type="scientific">Plasmopara halstedii</name>
    <name type="common">Downy mildew of sunflower</name>
    <dbReference type="NCBI Taxonomy" id="4781"/>
    <lineage>
        <taxon>Eukaryota</taxon>
        <taxon>Sar</taxon>
        <taxon>Stramenopiles</taxon>
        <taxon>Oomycota</taxon>
        <taxon>Peronosporomycetes</taxon>
        <taxon>Peronosporales</taxon>
        <taxon>Peronosporaceae</taxon>
        <taxon>Plasmopara</taxon>
    </lineage>
</organism>
<dbReference type="AlphaFoldDB" id="A0A0N7L4D2"/>
<name>A0A0N7L4D2_PLAHL</name>
<accession>A0A0N7L4D2</accession>
<dbReference type="RefSeq" id="XP_024574716.1">
    <property type="nucleotide sequence ID" value="XM_024723773.1"/>
</dbReference>
<evidence type="ECO:0000313" key="2">
    <source>
        <dbReference type="Proteomes" id="UP000054928"/>
    </source>
</evidence>
<reference evidence="2" key="1">
    <citation type="submission" date="2014-09" db="EMBL/GenBank/DDBJ databases">
        <authorList>
            <person name="Sharma Rahul"/>
            <person name="Thines Marco"/>
        </authorList>
    </citation>
    <scope>NUCLEOTIDE SEQUENCE [LARGE SCALE GENOMIC DNA]</scope>
</reference>
<dbReference type="EMBL" id="CCYD01000321">
    <property type="protein sequence ID" value="CEG38347.1"/>
    <property type="molecule type" value="Genomic_DNA"/>
</dbReference>
<protein>
    <submittedName>
        <fullName evidence="1">Uncharacterized protein</fullName>
    </submittedName>
</protein>
<keyword evidence="2" id="KW-1185">Reference proteome</keyword>